<evidence type="ECO:0000313" key="2">
    <source>
        <dbReference type="Proteomes" id="UP001163321"/>
    </source>
</evidence>
<dbReference type="EMBL" id="CM047583">
    <property type="protein sequence ID" value="KAI9913305.1"/>
    <property type="molecule type" value="Genomic_DNA"/>
</dbReference>
<reference evidence="1 2" key="1">
    <citation type="journal article" date="2022" name="bioRxiv">
        <title>The genome of the oomycete Peronosclerospora sorghi, a cosmopolitan pathogen of maize and sorghum, is inflated with dispersed pseudogenes.</title>
        <authorList>
            <person name="Fletcher K."/>
            <person name="Martin F."/>
            <person name="Isakeit T."/>
            <person name="Cavanaugh K."/>
            <person name="Magill C."/>
            <person name="Michelmore R."/>
        </authorList>
    </citation>
    <scope>NUCLEOTIDE SEQUENCE [LARGE SCALE GENOMIC DNA]</scope>
    <source>
        <strain evidence="1">P6</strain>
    </source>
</reference>
<evidence type="ECO:0000313" key="1">
    <source>
        <dbReference type="EMBL" id="KAI9913305.1"/>
    </source>
</evidence>
<protein>
    <submittedName>
        <fullName evidence="1">Uncharacterized protein</fullName>
    </submittedName>
</protein>
<sequence length="117" mass="13088">MKTSLILMATTLLVLFASAAALDRETRLRVVSPVHANERVLVSDDEERKKPRAHCIDDGTRNHDPVCASNGKKYLNMNRFKYGKCLLQAEVGEDITIVDLAFCKQARIEDLESEGLV</sequence>
<dbReference type="Proteomes" id="UP001163321">
    <property type="component" value="Chromosome 4"/>
</dbReference>
<organism evidence="1 2">
    <name type="scientific">Peronosclerospora sorghi</name>
    <dbReference type="NCBI Taxonomy" id="230839"/>
    <lineage>
        <taxon>Eukaryota</taxon>
        <taxon>Sar</taxon>
        <taxon>Stramenopiles</taxon>
        <taxon>Oomycota</taxon>
        <taxon>Peronosporomycetes</taxon>
        <taxon>Peronosporales</taxon>
        <taxon>Peronosporaceae</taxon>
        <taxon>Peronosclerospora</taxon>
    </lineage>
</organism>
<proteinExistence type="predicted"/>
<keyword evidence="2" id="KW-1185">Reference proteome</keyword>
<gene>
    <name evidence="1" type="ORF">PsorP6_006215</name>
</gene>
<comment type="caution">
    <text evidence="1">The sequence shown here is derived from an EMBL/GenBank/DDBJ whole genome shotgun (WGS) entry which is preliminary data.</text>
</comment>
<accession>A0ACC0W3T3</accession>
<name>A0ACC0W3T3_9STRA</name>